<sequence>MLKISDLEEKKLIVAYSMARTSKHIGLENVWRQWCIWWRDDFSVNGGALRMYDHKFVKSKTKARERVKAGENNIQDFKEYDDFLVELCVWFEENYDKTISKKCNIEILKDKLLKYKATCGNNISILFKKSGLKEQGYRLQNQTSKKHPLLLGKYLIFHKDKYGIQECVAQGTYEQMVNWINNKIEVKNENE</sequence>
<protein>
    <submittedName>
        <fullName evidence="1">Uncharacterized protein</fullName>
    </submittedName>
</protein>
<proteinExistence type="predicted"/>
<reference evidence="1" key="1">
    <citation type="submission" date="2018-09" db="EMBL/GenBank/DDBJ databases">
        <title>Murine metabolic-syndrome-specific gut microbial biobank.</title>
        <authorList>
            <person name="Liu C."/>
        </authorList>
    </citation>
    <scope>NUCLEOTIDE SEQUENCE</scope>
    <source>
        <strain evidence="1">D42-62</strain>
    </source>
</reference>
<dbReference type="Proteomes" id="UP001154420">
    <property type="component" value="Unassembled WGS sequence"/>
</dbReference>
<dbReference type="RefSeq" id="WP_160562246.1">
    <property type="nucleotide sequence ID" value="NZ_QZDT01000082.1"/>
</dbReference>
<comment type="caution">
    <text evidence="1">The sequence shown here is derived from an EMBL/GenBank/DDBJ whole genome shotgun (WGS) entry which is preliminary data.</text>
</comment>
<dbReference type="AlphaFoldDB" id="A0A9X5BKB6"/>
<name>A0A9X5BKB6_9FIRM</name>
<dbReference type="EMBL" id="QZDT01000082">
    <property type="protein sequence ID" value="NBJ95343.1"/>
    <property type="molecule type" value="Genomic_DNA"/>
</dbReference>
<accession>A0A9X5BKB6</accession>
<evidence type="ECO:0000313" key="2">
    <source>
        <dbReference type="Proteomes" id="UP001154420"/>
    </source>
</evidence>
<gene>
    <name evidence="1" type="ORF">D5281_23115</name>
</gene>
<keyword evidence="2" id="KW-1185">Reference proteome</keyword>
<organism evidence="1 2">
    <name type="scientific">Parablautia muri</name>
    <dbReference type="NCBI Taxonomy" id="2320879"/>
    <lineage>
        <taxon>Bacteria</taxon>
        <taxon>Bacillati</taxon>
        <taxon>Bacillota</taxon>
        <taxon>Clostridia</taxon>
        <taxon>Lachnospirales</taxon>
        <taxon>Lachnospiraceae</taxon>
        <taxon>Parablautia</taxon>
    </lineage>
</organism>
<evidence type="ECO:0000313" key="1">
    <source>
        <dbReference type="EMBL" id="NBJ95343.1"/>
    </source>
</evidence>